<comment type="subcellular location">
    <subcellularLocation>
        <location evidence="1">Membrane</location>
        <topology evidence="1">Multi-pass membrane protein</topology>
    </subcellularLocation>
</comment>
<evidence type="ECO:0000313" key="7">
    <source>
        <dbReference type="EMBL" id="CAH7673486.1"/>
    </source>
</evidence>
<reference evidence="7" key="1">
    <citation type="submission" date="2022-06" db="EMBL/GenBank/DDBJ databases">
        <authorList>
            <consortium name="SYNGENTA / RWTH Aachen University"/>
        </authorList>
    </citation>
    <scope>NUCLEOTIDE SEQUENCE</scope>
</reference>
<evidence type="ECO:0000256" key="5">
    <source>
        <dbReference type="ARBA" id="ARBA00023136"/>
    </source>
</evidence>
<dbReference type="PANTHER" id="PTHR10383">
    <property type="entry name" value="SERINE INCORPORATOR"/>
    <property type="match status" value="1"/>
</dbReference>
<proteinExistence type="inferred from homology"/>
<keyword evidence="3 6" id="KW-0812">Transmembrane</keyword>
<accession>A0AAV0AXA4</accession>
<name>A0AAV0AXA4_PHAPC</name>
<evidence type="ECO:0000256" key="4">
    <source>
        <dbReference type="ARBA" id="ARBA00022989"/>
    </source>
</evidence>
<dbReference type="AlphaFoldDB" id="A0AAV0AXA4"/>
<feature type="non-terminal residue" evidence="7">
    <location>
        <position position="1"/>
    </location>
</feature>
<keyword evidence="4 6" id="KW-1133">Transmembrane helix</keyword>
<dbReference type="GO" id="GO:0016020">
    <property type="term" value="C:membrane"/>
    <property type="evidence" value="ECO:0007669"/>
    <property type="project" value="UniProtKB-SubCell"/>
</dbReference>
<keyword evidence="8" id="KW-1185">Reference proteome</keyword>
<comment type="similarity">
    <text evidence="2">Belongs to the TDE1 family.</text>
</comment>
<feature type="transmembrane region" description="Helical" evidence="6">
    <location>
        <begin position="16"/>
        <end position="37"/>
    </location>
</feature>
<organism evidence="7 8">
    <name type="scientific">Phakopsora pachyrhizi</name>
    <name type="common">Asian soybean rust disease fungus</name>
    <dbReference type="NCBI Taxonomy" id="170000"/>
    <lineage>
        <taxon>Eukaryota</taxon>
        <taxon>Fungi</taxon>
        <taxon>Dikarya</taxon>
        <taxon>Basidiomycota</taxon>
        <taxon>Pucciniomycotina</taxon>
        <taxon>Pucciniomycetes</taxon>
        <taxon>Pucciniales</taxon>
        <taxon>Phakopsoraceae</taxon>
        <taxon>Phakopsora</taxon>
    </lineage>
</organism>
<dbReference type="PANTHER" id="PTHR10383:SF9">
    <property type="entry name" value="SERINE INCORPORATOR, ISOFORM F"/>
    <property type="match status" value="1"/>
</dbReference>
<sequence length="125" mass="13444">ISIVDLVFFGGSGCGLNHLFIIFNLILCLIFTGISLSRPIQETDPRLGIIHPGVVVIYCNQLVTSAIVNHDNGDSRFNPLTKIQEGAETSMVILGALITLVAIAYTTFQAGTMSVMLTSVEHNIP</sequence>
<dbReference type="Pfam" id="PF03348">
    <property type="entry name" value="Serinc"/>
    <property type="match status" value="1"/>
</dbReference>
<evidence type="ECO:0000256" key="2">
    <source>
        <dbReference type="ARBA" id="ARBA00006665"/>
    </source>
</evidence>
<dbReference type="EMBL" id="CALTRL010001712">
    <property type="protein sequence ID" value="CAH7673486.1"/>
    <property type="molecule type" value="Genomic_DNA"/>
</dbReference>
<evidence type="ECO:0000256" key="1">
    <source>
        <dbReference type="ARBA" id="ARBA00004141"/>
    </source>
</evidence>
<gene>
    <name evidence="7" type="ORF">PPACK8108_LOCUS8339</name>
</gene>
<evidence type="ECO:0000313" key="8">
    <source>
        <dbReference type="Proteomes" id="UP001153365"/>
    </source>
</evidence>
<dbReference type="InterPro" id="IPR005016">
    <property type="entry name" value="TDE1/TMS"/>
</dbReference>
<keyword evidence="5 6" id="KW-0472">Membrane</keyword>
<feature type="transmembrane region" description="Helical" evidence="6">
    <location>
        <begin position="89"/>
        <end position="108"/>
    </location>
</feature>
<comment type="caution">
    <text evidence="7">The sequence shown here is derived from an EMBL/GenBank/DDBJ whole genome shotgun (WGS) entry which is preliminary data.</text>
</comment>
<dbReference type="Proteomes" id="UP001153365">
    <property type="component" value="Unassembled WGS sequence"/>
</dbReference>
<evidence type="ECO:0000256" key="6">
    <source>
        <dbReference type="SAM" id="Phobius"/>
    </source>
</evidence>
<evidence type="ECO:0000256" key="3">
    <source>
        <dbReference type="ARBA" id="ARBA00022692"/>
    </source>
</evidence>
<protein>
    <submittedName>
        <fullName evidence="7">Serine incorporator/TMS membrane protein</fullName>
    </submittedName>
</protein>